<evidence type="ECO:0000256" key="1">
    <source>
        <dbReference type="ARBA" id="ARBA00009836"/>
    </source>
</evidence>
<comment type="caution">
    <text evidence="6">The sequence shown here is derived from an EMBL/GenBank/DDBJ whole genome shotgun (WGS) entry which is preliminary data.</text>
</comment>
<dbReference type="InterPro" id="IPR042081">
    <property type="entry name" value="RNA_2'-PTrans_C"/>
</dbReference>
<dbReference type="OrthoDB" id="4537997at2"/>
<dbReference type="GO" id="GO:0003950">
    <property type="term" value="F:NAD+ poly-ADP-ribosyltransferase activity"/>
    <property type="evidence" value="ECO:0007669"/>
    <property type="project" value="InterPro"/>
</dbReference>
<dbReference type="AlphaFoldDB" id="A0A4V2Q490"/>
<evidence type="ECO:0000256" key="3">
    <source>
        <dbReference type="ARBA" id="ARBA00023027"/>
    </source>
</evidence>
<dbReference type="PANTHER" id="PTHR12684">
    <property type="entry name" value="PUTATIVE PHOSPHOTRANSFERASE"/>
    <property type="match status" value="1"/>
</dbReference>
<accession>A0A4V2Q490</accession>
<gene>
    <name evidence="5" type="primary">kptA</name>
    <name evidence="6" type="ORF">BXY66_2319</name>
</gene>
<name>A0A4V2Q490_9RHOB</name>
<dbReference type="HAMAP" id="MF_00299">
    <property type="entry name" value="KptA"/>
    <property type="match status" value="1"/>
</dbReference>
<keyword evidence="2 5" id="KW-0808">Transferase</keyword>
<organism evidence="6 7">
    <name type="scientific">Shimia isoporae</name>
    <dbReference type="NCBI Taxonomy" id="647720"/>
    <lineage>
        <taxon>Bacteria</taxon>
        <taxon>Pseudomonadati</taxon>
        <taxon>Pseudomonadota</taxon>
        <taxon>Alphaproteobacteria</taxon>
        <taxon>Rhodobacterales</taxon>
        <taxon>Roseobacteraceae</taxon>
    </lineage>
</organism>
<proteinExistence type="inferred from homology"/>
<evidence type="ECO:0000256" key="4">
    <source>
        <dbReference type="ARBA" id="ARBA00025212"/>
    </source>
</evidence>
<dbReference type="InterPro" id="IPR022928">
    <property type="entry name" value="RNA_2'-PTrans_KptA"/>
</dbReference>
<dbReference type="InterPro" id="IPR042080">
    <property type="entry name" value="RNA_2'-PTrans_N"/>
</dbReference>
<comment type="similarity">
    <text evidence="1 5">Belongs to the KptA/TPT1 family.</text>
</comment>
<sequence length="178" mass="19613">MTKDNLKTTSKYLSYILRHAPDSIGLNLDARGWARTDDLIEKSEHPLTRELIAEVVSTNAKQRFALSEDGNHIRANQGHSIQVDLALAEKAPPETLFHGTAEKHLASIRRDGLVKGSRHHVHLSSDTATATSVGGRHGKPVVLTVNSGDMARSGTVFYQSDNGVWLVDHVPPKFLVWH</sequence>
<dbReference type="Gene3D" id="1.10.10.970">
    <property type="entry name" value="RNA 2'-phosphotransferase, Tpt1/KptA family, N-terminal domain"/>
    <property type="match status" value="1"/>
</dbReference>
<dbReference type="Proteomes" id="UP000295673">
    <property type="component" value="Unassembled WGS sequence"/>
</dbReference>
<dbReference type="RefSeq" id="WP_132860211.1">
    <property type="nucleotide sequence ID" value="NZ_SMGR01000001.1"/>
</dbReference>
<keyword evidence="7" id="KW-1185">Reference proteome</keyword>
<dbReference type="EMBL" id="SMGR01000001">
    <property type="protein sequence ID" value="TCL10250.1"/>
    <property type="molecule type" value="Genomic_DNA"/>
</dbReference>
<dbReference type="PANTHER" id="PTHR12684:SF2">
    <property type="entry name" value="TRNA 2'-PHOSPHOTRANSFERASE 1"/>
    <property type="match status" value="1"/>
</dbReference>
<evidence type="ECO:0000313" key="6">
    <source>
        <dbReference type="EMBL" id="TCL10250.1"/>
    </source>
</evidence>
<keyword evidence="3 5" id="KW-0520">NAD</keyword>
<reference evidence="6 7" key="1">
    <citation type="submission" date="2019-03" db="EMBL/GenBank/DDBJ databases">
        <title>Genomic Encyclopedia of Archaeal and Bacterial Type Strains, Phase II (KMG-II): from individual species to whole genera.</title>
        <authorList>
            <person name="Goeker M."/>
        </authorList>
    </citation>
    <scope>NUCLEOTIDE SEQUENCE [LARGE SCALE GENOMIC DNA]</scope>
    <source>
        <strain evidence="6 7">DSM 26433</strain>
    </source>
</reference>
<comment type="function">
    <text evidence="4 5">Removes the 2'-phosphate from RNA via an intermediate in which the phosphate is ADP-ribosylated by NAD followed by a presumed transesterification to release the RNA and generate ADP-ribose 1''-2''-cyclic phosphate (APPR&gt;P). May function as an ADP-ribosylase.</text>
</comment>
<dbReference type="Pfam" id="PF01885">
    <property type="entry name" value="PTS_2-RNA"/>
    <property type="match status" value="1"/>
</dbReference>
<evidence type="ECO:0000256" key="5">
    <source>
        <dbReference type="HAMAP-Rule" id="MF_00299"/>
    </source>
</evidence>
<evidence type="ECO:0000256" key="2">
    <source>
        <dbReference type="ARBA" id="ARBA00022679"/>
    </source>
</evidence>
<dbReference type="SUPFAM" id="SSF56399">
    <property type="entry name" value="ADP-ribosylation"/>
    <property type="match status" value="1"/>
</dbReference>
<dbReference type="NCBIfam" id="NF002014">
    <property type="entry name" value="PRK00819.1-4"/>
    <property type="match status" value="1"/>
</dbReference>
<evidence type="ECO:0000313" key="7">
    <source>
        <dbReference type="Proteomes" id="UP000295673"/>
    </source>
</evidence>
<dbReference type="EC" id="2.7.1.-" evidence="5"/>
<dbReference type="GO" id="GO:0006388">
    <property type="term" value="P:tRNA splicing, via endonucleolytic cleavage and ligation"/>
    <property type="evidence" value="ECO:0007669"/>
    <property type="project" value="UniProtKB-UniRule"/>
</dbReference>
<dbReference type="GO" id="GO:0000215">
    <property type="term" value="F:tRNA 2'-phosphotransferase activity"/>
    <property type="evidence" value="ECO:0007669"/>
    <property type="project" value="TreeGrafter"/>
</dbReference>
<dbReference type="InterPro" id="IPR002745">
    <property type="entry name" value="Ptrans_KptA/Tpt1"/>
</dbReference>
<protein>
    <recommendedName>
        <fullName evidence="5">Probable RNA 2'-phosphotransferase</fullName>
        <ecNumber evidence="5">2.7.1.-</ecNumber>
    </recommendedName>
</protein>
<dbReference type="Gene3D" id="3.20.170.30">
    <property type="match status" value="1"/>
</dbReference>